<dbReference type="Proteomes" id="UP001642464">
    <property type="component" value="Unassembled WGS sequence"/>
</dbReference>
<dbReference type="EMBL" id="CAXAMM010017269">
    <property type="protein sequence ID" value="CAK9040766.1"/>
    <property type="molecule type" value="Genomic_DNA"/>
</dbReference>
<dbReference type="SUPFAM" id="SSF56104">
    <property type="entry name" value="SAICAR synthase-like"/>
    <property type="match status" value="1"/>
</dbReference>
<dbReference type="SMART" id="SM00239">
    <property type="entry name" value="C2"/>
    <property type="match status" value="2"/>
</dbReference>
<dbReference type="CDD" id="cd00030">
    <property type="entry name" value="C2"/>
    <property type="match status" value="2"/>
</dbReference>
<comment type="caution">
    <text evidence="3">The sequence shown here is derived from an EMBL/GenBank/DDBJ whole genome shotgun (WGS) entry which is preliminary data.</text>
</comment>
<evidence type="ECO:0000313" key="4">
    <source>
        <dbReference type="Proteomes" id="UP001642464"/>
    </source>
</evidence>
<dbReference type="PROSITE" id="PS50004">
    <property type="entry name" value="C2"/>
    <property type="match status" value="1"/>
</dbReference>
<feature type="domain" description="C2" evidence="2">
    <location>
        <begin position="369"/>
        <end position="502"/>
    </location>
</feature>
<dbReference type="InterPro" id="IPR035892">
    <property type="entry name" value="C2_domain_sf"/>
</dbReference>
<sequence>MSGPMRLLAQGAGECLPLNDDPLTRFQKALMSCDLAKTRLKDELAFLNREDVQSVLNSEDAYEDSLSELDHKIQHIRGVLACYKDLRNVLCLKELAIRQEYEDLSPGPTRDELDQILREMAQLLDTTEVRLYHILGVEDGWFSRQTYVWKLWAKQNPRKAASIVVGSAAFVGGVVSFFNYEGIKVFFLLHVVSAPLSVPAAVLAGGLIGGCLAVFGLCCVWKQVYTFEEEKVQSHLQQVRKMVEEIQKVPNEVFLDKLSAVSKKCDIALGNLPTCEDRRCTICLEEGREVKAPVKAPRCQGDHWVCKAHWEQWTHVAGDMKCTICRAGFANGAASARPSQHIGRAAPIARVQRVHMWLDAMEGPHMARDCAQKVELVGYRRVNEPQAISASQIVVRVISAELYRSFDKFGRMDPFALVDWCYEDGRVVSIGRTKTAARQHMTPVWEHSCKMMAYSGNGSGDKLRFQVMEENFLGFGKSTFCGDATVPVDMLLSGARTVSVGFMQTQPQPIPLYKRGENTGRIVVQILIHLPENDEQVADLTYVDTEKFVTPVQRLGVSGGTAPFFSLQLTKPEGKRFGDYWIGKDLSRATDEVQFYEKVKSLSKHSSREVQALYNFMFEYDGILKTTEKDVEDPGPLELLVLQNMRHGRKSLRLLDIKVGEKTAAANWKGKSRLAALRQALIDEHTNSQAEGFRLEGFDGQTPVLLSMDPLLDIGGEEGHSKSTQKKARRLMLQRLPAADMLTHFLDLHSYDPQKHPSSELAEVVLDEIFGLISAHQDGEGFSPEQEADLRKSVLVKIFDWGRSELNTLEEHSTRSAEEQQDRLDFWRLYVGGIQRLAWEAARAYRHRFGNSDSWAKVQLVVYDFDSMTDSDFMGQAIFLPVFVDLAETPETTAPLLTADGAPVVGKEGEATITYSISWRRFHAASRLQGAWSVRIIRAEKLPVCDTSVWPLSGSSDPFVKVFAFSTEESYRCVQRSFEVWEETFDLPIGKPEHANLEAIVGSPKAEDFPIESRIGLTLPAVIYTLEVPKAEAEGLKYWTELMHTICTRAVRRFVSSAEAPQLDSVRFRSGWYWHFWKPTMSSSAKHNQLQGGLVALDLGCPSSKNSPAWCEGVARDDQQLKATSGGKQGNLVPAKLGIQLAELEPQEQVSARQNAPPRFVLYDTKYGEGFNLQREVYPRAGWVVAEVNKVPVIEFDEYMEVHGHKVDMAVSFETDQLKSQKDRKPLEFQKLPSGDLQIVYP</sequence>
<organism evidence="3 4">
    <name type="scientific">Durusdinium trenchii</name>
    <dbReference type="NCBI Taxonomy" id="1381693"/>
    <lineage>
        <taxon>Eukaryota</taxon>
        <taxon>Sar</taxon>
        <taxon>Alveolata</taxon>
        <taxon>Dinophyceae</taxon>
        <taxon>Suessiales</taxon>
        <taxon>Symbiodiniaceae</taxon>
        <taxon>Durusdinium</taxon>
    </lineage>
</organism>
<dbReference type="Gene3D" id="2.60.40.150">
    <property type="entry name" value="C2 domain"/>
    <property type="match status" value="1"/>
</dbReference>
<reference evidence="3 4" key="1">
    <citation type="submission" date="2024-02" db="EMBL/GenBank/DDBJ databases">
        <authorList>
            <person name="Chen Y."/>
            <person name="Shah S."/>
            <person name="Dougan E. K."/>
            <person name="Thang M."/>
            <person name="Chan C."/>
        </authorList>
    </citation>
    <scope>NUCLEOTIDE SEQUENCE [LARGE SCALE GENOMIC DNA]</scope>
</reference>
<protein>
    <submittedName>
        <fullName evidence="3">Major basic nuclear protein 2</fullName>
    </submittedName>
</protein>
<name>A0ABP0LNI9_9DINO</name>
<dbReference type="Gene3D" id="3.30.470.160">
    <property type="entry name" value="Inositol polyphosphate kinase"/>
    <property type="match status" value="1"/>
</dbReference>
<dbReference type="InterPro" id="IPR000008">
    <property type="entry name" value="C2_dom"/>
</dbReference>
<dbReference type="InterPro" id="IPR038286">
    <property type="entry name" value="IPK_sf"/>
</dbReference>
<evidence type="ECO:0000259" key="2">
    <source>
        <dbReference type="PROSITE" id="PS50004"/>
    </source>
</evidence>
<gene>
    <name evidence="3" type="ORF">SCF082_LOCUS23646</name>
</gene>
<proteinExistence type="predicted"/>
<keyword evidence="1" id="KW-0472">Membrane</keyword>
<dbReference type="SUPFAM" id="SSF49562">
    <property type="entry name" value="C2 domain (Calcium/lipid-binding domain, CaLB)"/>
    <property type="match status" value="1"/>
</dbReference>
<evidence type="ECO:0000256" key="1">
    <source>
        <dbReference type="SAM" id="Phobius"/>
    </source>
</evidence>
<dbReference type="Pfam" id="PF00168">
    <property type="entry name" value="C2"/>
    <property type="match status" value="2"/>
</dbReference>
<dbReference type="Gene3D" id="3.40.50.11340">
    <property type="match status" value="1"/>
</dbReference>
<keyword evidence="1" id="KW-1133">Transmembrane helix</keyword>
<keyword evidence="1" id="KW-0812">Transmembrane</keyword>
<evidence type="ECO:0000313" key="3">
    <source>
        <dbReference type="EMBL" id="CAK9040766.1"/>
    </source>
</evidence>
<feature type="transmembrane region" description="Helical" evidence="1">
    <location>
        <begin position="160"/>
        <end position="180"/>
    </location>
</feature>
<keyword evidence="4" id="KW-1185">Reference proteome</keyword>
<accession>A0ABP0LNI9</accession>